<comment type="caution">
    <text evidence="10">The sequence shown here is derived from an EMBL/GenBank/DDBJ whole genome shotgun (WGS) entry which is preliminary data.</text>
</comment>
<evidence type="ECO:0000256" key="2">
    <source>
        <dbReference type="ARBA" id="ARBA00004815"/>
    </source>
</evidence>
<dbReference type="InterPro" id="IPR020599">
    <property type="entry name" value="Transl_elong_fac_P/YeiP"/>
</dbReference>
<dbReference type="InterPro" id="IPR011768">
    <property type="entry name" value="Transl_elongation_fac_P"/>
</dbReference>
<dbReference type="InterPro" id="IPR001059">
    <property type="entry name" value="Transl_elong_P/YeiP_cen"/>
</dbReference>
<protein>
    <recommendedName>
        <fullName evidence="7">Elongation factor P</fullName>
        <shortName evidence="7">EF-P</shortName>
    </recommendedName>
</protein>
<evidence type="ECO:0000256" key="5">
    <source>
        <dbReference type="ARBA" id="ARBA00022768"/>
    </source>
</evidence>
<evidence type="ECO:0000256" key="4">
    <source>
        <dbReference type="ARBA" id="ARBA00022490"/>
    </source>
</evidence>
<evidence type="ECO:0000259" key="9">
    <source>
        <dbReference type="SMART" id="SM01185"/>
    </source>
</evidence>
<dbReference type="GO" id="GO:0005829">
    <property type="term" value="C:cytosol"/>
    <property type="evidence" value="ECO:0007669"/>
    <property type="project" value="UniProtKB-ARBA"/>
</dbReference>
<dbReference type="UniPathway" id="UPA00345"/>
<dbReference type="GO" id="GO:0043043">
    <property type="term" value="P:peptide biosynthetic process"/>
    <property type="evidence" value="ECO:0007669"/>
    <property type="project" value="InterPro"/>
</dbReference>
<dbReference type="Pfam" id="PF09285">
    <property type="entry name" value="Elong-fact-P_C"/>
    <property type="match status" value="1"/>
</dbReference>
<dbReference type="Proteomes" id="UP000177690">
    <property type="component" value="Unassembled WGS sequence"/>
</dbReference>
<dbReference type="PANTHER" id="PTHR30053">
    <property type="entry name" value="ELONGATION FACTOR P"/>
    <property type="match status" value="1"/>
</dbReference>
<dbReference type="Gene3D" id="2.30.30.30">
    <property type="match status" value="1"/>
</dbReference>
<keyword evidence="5 7" id="KW-0251">Elongation factor</keyword>
<dbReference type="SUPFAM" id="SSF50104">
    <property type="entry name" value="Translation proteins SH3-like domain"/>
    <property type="match status" value="1"/>
</dbReference>
<name>A0A1G1ZTS1_9BACT</name>
<dbReference type="PIRSF" id="PIRSF005901">
    <property type="entry name" value="EF-P"/>
    <property type="match status" value="1"/>
</dbReference>
<evidence type="ECO:0000313" key="10">
    <source>
        <dbReference type="EMBL" id="OGY67875.1"/>
    </source>
</evidence>
<comment type="function">
    <text evidence="7">Involved in peptide bond synthesis. Stimulates efficient translation and peptide-bond synthesis on native or reconstituted 70S ribosomes in vitro. Probably functions indirectly by altering the affinity of the ribosome for aminoacyl-tRNA, thus increasing their reactivity as acceptors for peptidyl transferase.</text>
</comment>
<dbReference type="InterPro" id="IPR014722">
    <property type="entry name" value="Rib_uL2_dom2"/>
</dbReference>
<comment type="pathway">
    <text evidence="2 7">Protein biosynthesis; polypeptide chain elongation.</text>
</comment>
<dbReference type="PROSITE" id="PS01275">
    <property type="entry name" value="EFP"/>
    <property type="match status" value="1"/>
</dbReference>
<accession>A0A1G1ZTS1</accession>
<evidence type="ECO:0000256" key="6">
    <source>
        <dbReference type="ARBA" id="ARBA00022917"/>
    </source>
</evidence>
<sequence>MITYNELKKGTIFTLDGEPYEVLEYEFLRMQQRKPVAKTKILNLLNGKIVERNFHQNENFEEAEIDRVPVKYLYNHKDQFWFSAKDNPANRFMLGESTLGSKSQFMKPNTEVTALKWGEKIISIQIPIKIDLKIKEAPPGIKGDTAQGGSKVVILETGAKVDVPLFVNTGDIIRINSETGKYVERMEKSKE</sequence>
<feature type="domain" description="Elongation factor P C-terminal" evidence="8">
    <location>
        <begin position="130"/>
        <end position="185"/>
    </location>
</feature>
<feature type="domain" description="Translation elongation factor P/YeiP central" evidence="9">
    <location>
        <begin position="67"/>
        <end position="122"/>
    </location>
</feature>
<keyword evidence="6 7" id="KW-0648">Protein biosynthesis</keyword>
<dbReference type="AlphaFoldDB" id="A0A1G1ZTS1"/>
<reference evidence="10 11" key="1">
    <citation type="journal article" date="2016" name="Nat. Commun.">
        <title>Thousands of microbial genomes shed light on interconnected biogeochemical processes in an aquifer system.</title>
        <authorList>
            <person name="Anantharaman K."/>
            <person name="Brown C.T."/>
            <person name="Hug L.A."/>
            <person name="Sharon I."/>
            <person name="Castelle C.J."/>
            <person name="Probst A.J."/>
            <person name="Thomas B.C."/>
            <person name="Singh A."/>
            <person name="Wilkins M.J."/>
            <person name="Karaoz U."/>
            <person name="Brodie E.L."/>
            <person name="Williams K.H."/>
            <person name="Hubbard S.S."/>
            <person name="Banfield J.F."/>
        </authorList>
    </citation>
    <scope>NUCLEOTIDE SEQUENCE [LARGE SCALE GENOMIC DNA]</scope>
</reference>
<dbReference type="HAMAP" id="MF_00141">
    <property type="entry name" value="EF_P"/>
    <property type="match status" value="1"/>
</dbReference>
<evidence type="ECO:0000256" key="7">
    <source>
        <dbReference type="HAMAP-Rule" id="MF_00141"/>
    </source>
</evidence>
<dbReference type="CDD" id="cd05794">
    <property type="entry name" value="S1_EF-P_repeat_2"/>
    <property type="match status" value="1"/>
</dbReference>
<dbReference type="FunFam" id="2.40.50.140:FF:000004">
    <property type="entry name" value="Elongation factor P"/>
    <property type="match status" value="1"/>
</dbReference>
<dbReference type="SUPFAM" id="SSF50249">
    <property type="entry name" value="Nucleic acid-binding proteins"/>
    <property type="match status" value="1"/>
</dbReference>
<dbReference type="Gene3D" id="2.40.50.140">
    <property type="entry name" value="Nucleic acid-binding proteins"/>
    <property type="match status" value="2"/>
</dbReference>
<comment type="subcellular location">
    <subcellularLocation>
        <location evidence="1 7">Cytoplasm</location>
    </subcellularLocation>
</comment>
<organism evidence="10 11">
    <name type="scientific">Candidatus Harrisonbacteria bacterium RIFCSPLOWO2_02_FULL_41_13b</name>
    <dbReference type="NCBI Taxonomy" id="1798409"/>
    <lineage>
        <taxon>Bacteria</taxon>
        <taxon>Candidatus Harrisoniibacteriota</taxon>
    </lineage>
</organism>
<dbReference type="PANTHER" id="PTHR30053:SF12">
    <property type="entry name" value="ELONGATION FACTOR P (EF-P) FAMILY PROTEIN"/>
    <property type="match status" value="1"/>
</dbReference>
<keyword evidence="4 7" id="KW-0963">Cytoplasm</keyword>
<dbReference type="SMART" id="SM00841">
    <property type="entry name" value="Elong-fact-P_C"/>
    <property type="match status" value="1"/>
</dbReference>
<gene>
    <name evidence="7" type="primary">efp</name>
    <name evidence="10" type="ORF">A3I24_03065</name>
</gene>
<dbReference type="STRING" id="1798409.A3I24_03065"/>
<proteinExistence type="inferred from homology"/>
<evidence type="ECO:0000256" key="3">
    <source>
        <dbReference type="ARBA" id="ARBA00009479"/>
    </source>
</evidence>
<dbReference type="InterPro" id="IPR013852">
    <property type="entry name" value="Transl_elong_P/YeiP_CS"/>
</dbReference>
<evidence type="ECO:0000259" key="8">
    <source>
        <dbReference type="SMART" id="SM00841"/>
    </source>
</evidence>
<dbReference type="EMBL" id="MHJL01000013">
    <property type="protein sequence ID" value="OGY67875.1"/>
    <property type="molecule type" value="Genomic_DNA"/>
</dbReference>
<dbReference type="GO" id="GO:0003746">
    <property type="term" value="F:translation elongation factor activity"/>
    <property type="evidence" value="ECO:0007669"/>
    <property type="project" value="UniProtKB-UniRule"/>
</dbReference>
<comment type="similarity">
    <text evidence="3 7">Belongs to the elongation factor P family.</text>
</comment>
<evidence type="ECO:0000256" key="1">
    <source>
        <dbReference type="ARBA" id="ARBA00004496"/>
    </source>
</evidence>
<dbReference type="SMART" id="SM01185">
    <property type="entry name" value="EFP"/>
    <property type="match status" value="1"/>
</dbReference>
<dbReference type="InterPro" id="IPR008991">
    <property type="entry name" value="Translation_prot_SH3-like_sf"/>
</dbReference>
<dbReference type="InterPro" id="IPR012340">
    <property type="entry name" value="NA-bd_OB-fold"/>
</dbReference>
<dbReference type="NCBIfam" id="NF001810">
    <property type="entry name" value="PRK00529.1"/>
    <property type="match status" value="1"/>
</dbReference>
<evidence type="ECO:0000313" key="11">
    <source>
        <dbReference type="Proteomes" id="UP000177690"/>
    </source>
</evidence>
<dbReference type="InterPro" id="IPR015365">
    <property type="entry name" value="Elong-fact-P_C"/>
</dbReference>
<dbReference type="Pfam" id="PF08207">
    <property type="entry name" value="EFP_N"/>
    <property type="match status" value="1"/>
</dbReference>
<dbReference type="InterPro" id="IPR013185">
    <property type="entry name" value="Transl_elong_KOW-like"/>
</dbReference>